<reference evidence="2 3" key="1">
    <citation type="submission" date="2022-10" db="EMBL/GenBank/DDBJ databases">
        <title>Chitinophaga nivalis PC15 sp. nov., isolated from Pyeongchang county, South Korea.</title>
        <authorList>
            <person name="Trinh H.N."/>
        </authorList>
    </citation>
    <scope>NUCLEOTIDE SEQUENCE [LARGE SCALE GENOMIC DNA]</scope>
    <source>
        <strain evidence="2 3">PC14</strain>
    </source>
</reference>
<proteinExistence type="predicted"/>
<organism evidence="2 3">
    <name type="scientific">Chitinophaga nivalis</name>
    <dbReference type="NCBI Taxonomy" id="2991709"/>
    <lineage>
        <taxon>Bacteria</taxon>
        <taxon>Pseudomonadati</taxon>
        <taxon>Bacteroidota</taxon>
        <taxon>Chitinophagia</taxon>
        <taxon>Chitinophagales</taxon>
        <taxon>Chitinophagaceae</taxon>
        <taxon>Chitinophaga</taxon>
    </lineage>
</organism>
<keyword evidence="3" id="KW-1185">Reference proteome</keyword>
<accession>A0ABT3IWI5</accession>
<evidence type="ECO:0000313" key="3">
    <source>
        <dbReference type="Proteomes" id="UP001207742"/>
    </source>
</evidence>
<comment type="caution">
    <text evidence="2">The sequence shown here is derived from an EMBL/GenBank/DDBJ whole genome shotgun (WGS) entry which is preliminary data.</text>
</comment>
<dbReference type="EMBL" id="JAPDNS010000002">
    <property type="protein sequence ID" value="MCW3488309.1"/>
    <property type="molecule type" value="Genomic_DNA"/>
</dbReference>
<gene>
    <name evidence="2" type="ORF">OL497_30730</name>
</gene>
<evidence type="ECO:0000313" key="2">
    <source>
        <dbReference type="EMBL" id="MCW3488309.1"/>
    </source>
</evidence>
<name>A0ABT3IWI5_9BACT</name>
<feature type="signal peptide" evidence="1">
    <location>
        <begin position="1"/>
        <end position="24"/>
    </location>
</feature>
<evidence type="ECO:0000256" key="1">
    <source>
        <dbReference type="SAM" id="SignalP"/>
    </source>
</evidence>
<sequence length="170" mass="19056">MKKVNLLSLSVAMALLIGVFGCKKSSDLSLDTDQNNPPVEQSKSIFDQKINTENIPVTQTDTSVNLFQQGEAFFQFNGMTRFPNFLKIWFSVGNNLTVHTSNLSKPGAVNWVYTQKSSSSYSPDRAVVEGELTETFAGSYKIYYTVRIIITLYPVHQQARAELTISKKMI</sequence>
<protein>
    <recommendedName>
        <fullName evidence="4">DUF4625 domain-containing protein</fullName>
    </recommendedName>
</protein>
<feature type="chain" id="PRO_5046350125" description="DUF4625 domain-containing protein" evidence="1">
    <location>
        <begin position="25"/>
        <end position="170"/>
    </location>
</feature>
<evidence type="ECO:0008006" key="4">
    <source>
        <dbReference type="Google" id="ProtNLM"/>
    </source>
</evidence>
<keyword evidence="1" id="KW-0732">Signal</keyword>
<dbReference type="Proteomes" id="UP001207742">
    <property type="component" value="Unassembled WGS sequence"/>
</dbReference>
<dbReference type="RefSeq" id="WP_264735111.1">
    <property type="nucleotide sequence ID" value="NZ_JAPDNR010000001.1"/>
</dbReference>
<dbReference type="PROSITE" id="PS51257">
    <property type="entry name" value="PROKAR_LIPOPROTEIN"/>
    <property type="match status" value="1"/>
</dbReference>